<dbReference type="Proteomes" id="UP000255417">
    <property type="component" value="Unassembled WGS sequence"/>
</dbReference>
<keyword evidence="5" id="KW-0449">Lipoprotein</keyword>
<dbReference type="RefSeq" id="WP_115315388.1">
    <property type="nucleotide sequence ID" value="NZ_LWIF01000001.1"/>
</dbReference>
<dbReference type="GO" id="GO:0030313">
    <property type="term" value="C:cell envelope"/>
    <property type="evidence" value="ECO:0007669"/>
    <property type="project" value="UniProtKB-SubCell"/>
</dbReference>
<sequence>MKSIKKTIGILICCMPTLVFANNVEKETAILTSIYDNVIVKDAHQAKQSCDIFLNDLTKNLSQERYQQDFKHLVLDWKKVEANYIAGDMDSDMIDIPAYLDIFHTGNEDVPKSILRLLDSDQAAEMALFKNSYKSFSALETVLYPEKNWGERNIHFSQIMLGAICDHLTEIDEFYQTNKTQFIKDPNKAIKMIIDVMADRVFKLKDWRLGDPAGVTSKYKGYPDPMRAEFPLSQLGIDSAKSIVEAQRALLGKQDFDNFATLLRTRGIGEGADTAQQHLTDISHKLNQLSEFTPDMVKPIMLDLAHLYFTYYSTILEQLPVEGKILEADGD</sequence>
<feature type="signal peptide" evidence="3">
    <location>
        <begin position="1"/>
        <end position="21"/>
    </location>
</feature>
<evidence type="ECO:0000259" key="4">
    <source>
        <dbReference type="Pfam" id="PF09375"/>
    </source>
</evidence>
<protein>
    <submittedName>
        <fullName evidence="5">Predicted periplasmic lipoprotein</fullName>
    </submittedName>
</protein>
<keyword evidence="6" id="KW-1185">Reference proteome</keyword>
<dbReference type="InterPro" id="IPR038352">
    <property type="entry name" value="Imelysin_sf"/>
</dbReference>
<dbReference type="AlphaFoldDB" id="A0A379C9A2"/>
<name>A0A379C9A2_9PAST</name>
<keyword evidence="2 3" id="KW-0732">Signal</keyword>
<organism evidence="5 6">
    <name type="scientific">Phocoenobacter uteri</name>
    <dbReference type="NCBI Taxonomy" id="146806"/>
    <lineage>
        <taxon>Bacteria</taxon>
        <taxon>Pseudomonadati</taxon>
        <taxon>Pseudomonadota</taxon>
        <taxon>Gammaproteobacteria</taxon>
        <taxon>Pasteurellales</taxon>
        <taxon>Pasteurellaceae</taxon>
        <taxon>Phocoenobacter</taxon>
    </lineage>
</organism>
<feature type="domain" description="Imelysin-like" evidence="4">
    <location>
        <begin position="40"/>
        <end position="291"/>
    </location>
</feature>
<accession>A0A379C9A2</accession>
<comment type="subcellular location">
    <subcellularLocation>
        <location evidence="1">Cell envelope</location>
    </subcellularLocation>
</comment>
<dbReference type="InterPro" id="IPR018976">
    <property type="entry name" value="Imelysin-like"/>
</dbReference>
<evidence type="ECO:0000313" key="6">
    <source>
        <dbReference type="Proteomes" id="UP000255417"/>
    </source>
</evidence>
<dbReference type="Gene3D" id="1.20.1420.20">
    <property type="entry name" value="M75 peptidase, HXXE motif"/>
    <property type="match status" value="1"/>
</dbReference>
<evidence type="ECO:0000256" key="3">
    <source>
        <dbReference type="SAM" id="SignalP"/>
    </source>
</evidence>
<dbReference type="Pfam" id="PF09375">
    <property type="entry name" value="Peptidase_M75"/>
    <property type="match status" value="1"/>
</dbReference>
<gene>
    <name evidence="5" type="ORF">NCTC12872_00852</name>
</gene>
<evidence type="ECO:0000256" key="2">
    <source>
        <dbReference type="ARBA" id="ARBA00022729"/>
    </source>
</evidence>
<proteinExistence type="predicted"/>
<reference evidence="5 6" key="1">
    <citation type="submission" date="2018-06" db="EMBL/GenBank/DDBJ databases">
        <authorList>
            <consortium name="Pathogen Informatics"/>
            <person name="Doyle S."/>
        </authorList>
    </citation>
    <scope>NUCLEOTIDE SEQUENCE [LARGE SCALE GENOMIC DNA]</scope>
    <source>
        <strain evidence="5 6">NCTC12872</strain>
    </source>
</reference>
<dbReference type="OrthoDB" id="9771468at2"/>
<feature type="chain" id="PRO_5016963299" evidence="3">
    <location>
        <begin position="22"/>
        <end position="331"/>
    </location>
</feature>
<evidence type="ECO:0000256" key="1">
    <source>
        <dbReference type="ARBA" id="ARBA00004196"/>
    </source>
</evidence>
<evidence type="ECO:0000313" key="5">
    <source>
        <dbReference type="EMBL" id="SUB58883.1"/>
    </source>
</evidence>
<dbReference type="EMBL" id="UGTA01000001">
    <property type="protein sequence ID" value="SUB58883.1"/>
    <property type="molecule type" value="Genomic_DNA"/>
</dbReference>